<sequence length="514" mass="57640">MRKIFVLVIGMIHALMSSAQIEVYSDQISLGPILNSSYDESSVVMSPDESQLYFTRKNHPGNVGGIDDPGDVWVSEHQLDGTWSEPENINELNTSGLNQMIGFLDIERRILLNTDKGLISYFRVSGRWFESDAVEVEYFKNNGEIFTASVSDDARYMLFGMESFGTYGVEDLYISQLKSDGKWSSPKNLGSVLNTANQEITPYLASDNKTLFFSSNGHGGEGSFDVFMSKRLDDTWLNWSAPVNLGSRVNTEGWESSFVLPTEKEYAYLISTQNSDGYGDLKQVQVAMSIEKAAPEEKEEARVIAKEEKSIPIKAEVRDAVTRRVIVGAEIEITTTPINVVKKGRTNRMGQYTAHAPEGEQYDIKARAFRYMTGELELNITEALKEDTLYSFYLHPVIDGATVSLDHVLFKQGKSELIEGSEKELDLVVEMMKYNPEITIFLSGHTDNQGKAELNLELSEDRVKTVEKYLIDHGVSVDRISGKGFGGMQPRASNANAESRKLNRRVEFTIHKKN</sequence>
<dbReference type="PRINTS" id="PR01021">
    <property type="entry name" value="OMPADOMAIN"/>
</dbReference>
<dbReference type="InterPro" id="IPR006664">
    <property type="entry name" value="OMP_bac"/>
</dbReference>
<dbReference type="InterPro" id="IPR011659">
    <property type="entry name" value="WD40"/>
</dbReference>
<dbReference type="RefSeq" id="WP_073125405.1">
    <property type="nucleotide sequence ID" value="NZ_FRAA01000011.1"/>
</dbReference>
<dbReference type="GO" id="GO:0009279">
    <property type="term" value="C:cell outer membrane"/>
    <property type="evidence" value="ECO:0007669"/>
    <property type="project" value="UniProtKB-SubCell"/>
</dbReference>
<dbReference type="SUPFAM" id="SSF82171">
    <property type="entry name" value="DPP6 N-terminal domain-like"/>
    <property type="match status" value="1"/>
</dbReference>
<evidence type="ECO:0000256" key="3">
    <source>
        <dbReference type="ARBA" id="ARBA00023237"/>
    </source>
</evidence>
<name>A0A1M6WCW7_REIAG</name>
<dbReference type="EMBL" id="FRAA01000011">
    <property type="protein sequence ID" value="SHK91426.1"/>
    <property type="molecule type" value="Genomic_DNA"/>
</dbReference>
<dbReference type="Gene3D" id="3.30.1330.60">
    <property type="entry name" value="OmpA-like domain"/>
    <property type="match status" value="1"/>
</dbReference>
<accession>A0A1M6WCW7</accession>
<evidence type="ECO:0000256" key="1">
    <source>
        <dbReference type="ARBA" id="ARBA00004442"/>
    </source>
</evidence>
<dbReference type="Proteomes" id="UP000184474">
    <property type="component" value="Unassembled WGS sequence"/>
</dbReference>
<gene>
    <name evidence="7" type="ORF">SAMN04488028_11145</name>
</gene>
<dbReference type="PANTHER" id="PTHR30329:SF21">
    <property type="entry name" value="LIPOPROTEIN YIAD-RELATED"/>
    <property type="match status" value="1"/>
</dbReference>
<dbReference type="Gene3D" id="2.60.40.1120">
    <property type="entry name" value="Carboxypeptidase-like, regulatory domain"/>
    <property type="match status" value="1"/>
</dbReference>
<evidence type="ECO:0000256" key="5">
    <source>
        <dbReference type="SAM" id="SignalP"/>
    </source>
</evidence>
<feature type="signal peptide" evidence="5">
    <location>
        <begin position="1"/>
        <end position="19"/>
    </location>
</feature>
<dbReference type="InterPro" id="IPR006665">
    <property type="entry name" value="OmpA-like"/>
</dbReference>
<dbReference type="STRING" id="156994.SAMN04488028_11145"/>
<evidence type="ECO:0000259" key="6">
    <source>
        <dbReference type="PROSITE" id="PS51123"/>
    </source>
</evidence>
<comment type="subcellular location">
    <subcellularLocation>
        <location evidence="1">Cell outer membrane</location>
    </subcellularLocation>
</comment>
<proteinExistence type="predicted"/>
<organism evidence="7 8">
    <name type="scientific">Reichenbachiella agariperforans</name>
    <dbReference type="NCBI Taxonomy" id="156994"/>
    <lineage>
        <taxon>Bacteria</taxon>
        <taxon>Pseudomonadati</taxon>
        <taxon>Bacteroidota</taxon>
        <taxon>Cytophagia</taxon>
        <taxon>Cytophagales</taxon>
        <taxon>Reichenbachiellaceae</taxon>
        <taxon>Reichenbachiella</taxon>
    </lineage>
</organism>
<dbReference type="Pfam" id="PF07676">
    <property type="entry name" value="PD40"/>
    <property type="match status" value="1"/>
</dbReference>
<dbReference type="InterPro" id="IPR036737">
    <property type="entry name" value="OmpA-like_sf"/>
</dbReference>
<dbReference type="SUPFAM" id="SSF103088">
    <property type="entry name" value="OmpA-like"/>
    <property type="match status" value="1"/>
</dbReference>
<feature type="chain" id="PRO_5012002830" evidence="5">
    <location>
        <begin position="20"/>
        <end position="514"/>
    </location>
</feature>
<keyword evidence="2 4" id="KW-0472">Membrane</keyword>
<dbReference type="Pfam" id="PF00691">
    <property type="entry name" value="OmpA"/>
    <property type="match status" value="1"/>
</dbReference>
<feature type="domain" description="OmpA-like" evidence="6">
    <location>
        <begin position="397"/>
        <end position="514"/>
    </location>
</feature>
<keyword evidence="8" id="KW-1185">Reference proteome</keyword>
<evidence type="ECO:0000313" key="8">
    <source>
        <dbReference type="Proteomes" id="UP000184474"/>
    </source>
</evidence>
<dbReference type="AlphaFoldDB" id="A0A1M6WCW7"/>
<reference evidence="8" key="1">
    <citation type="submission" date="2016-11" db="EMBL/GenBank/DDBJ databases">
        <authorList>
            <person name="Varghese N."/>
            <person name="Submissions S."/>
        </authorList>
    </citation>
    <scope>NUCLEOTIDE SEQUENCE [LARGE SCALE GENOMIC DNA]</scope>
    <source>
        <strain evidence="8">DSM 26134</strain>
    </source>
</reference>
<protein>
    <submittedName>
        <fullName evidence="7">WD40-like Beta Propeller Repeat</fullName>
    </submittedName>
</protein>
<keyword evidence="5" id="KW-0732">Signal</keyword>
<dbReference type="PANTHER" id="PTHR30329">
    <property type="entry name" value="STATOR ELEMENT OF FLAGELLAR MOTOR COMPLEX"/>
    <property type="match status" value="1"/>
</dbReference>
<dbReference type="PROSITE" id="PS51123">
    <property type="entry name" value="OMPA_2"/>
    <property type="match status" value="1"/>
</dbReference>
<dbReference type="CDD" id="cd07185">
    <property type="entry name" value="OmpA_C-like"/>
    <property type="match status" value="1"/>
</dbReference>
<evidence type="ECO:0000256" key="2">
    <source>
        <dbReference type="ARBA" id="ARBA00023136"/>
    </source>
</evidence>
<evidence type="ECO:0000256" key="4">
    <source>
        <dbReference type="PROSITE-ProRule" id="PRU00473"/>
    </source>
</evidence>
<dbReference type="InterPro" id="IPR050330">
    <property type="entry name" value="Bact_OuterMem_StrucFunc"/>
</dbReference>
<evidence type="ECO:0000313" key="7">
    <source>
        <dbReference type="EMBL" id="SHK91426.1"/>
    </source>
</evidence>
<keyword evidence="3" id="KW-0998">Cell outer membrane</keyword>